<evidence type="ECO:0000256" key="1">
    <source>
        <dbReference type="SAM" id="MobiDB-lite"/>
    </source>
</evidence>
<evidence type="ECO:0000256" key="2">
    <source>
        <dbReference type="SAM" id="SignalP"/>
    </source>
</evidence>
<feature type="domain" description="DUF7137" evidence="3">
    <location>
        <begin position="128"/>
        <end position="259"/>
    </location>
</feature>
<organism evidence="4 5">
    <name type="scientific">Mortierella alpina</name>
    <name type="common">Oleaginous fungus</name>
    <name type="synonym">Mortierella renispora</name>
    <dbReference type="NCBI Taxonomy" id="64518"/>
    <lineage>
        <taxon>Eukaryota</taxon>
        <taxon>Fungi</taxon>
        <taxon>Fungi incertae sedis</taxon>
        <taxon>Mucoromycota</taxon>
        <taxon>Mortierellomycotina</taxon>
        <taxon>Mortierellomycetes</taxon>
        <taxon>Mortierellales</taxon>
        <taxon>Mortierellaceae</taxon>
        <taxon>Mortierella</taxon>
    </lineage>
</organism>
<proteinExistence type="predicted"/>
<gene>
    <name evidence="4" type="ORF">KVV02_002660</name>
</gene>
<dbReference type="PANTHER" id="PTHR42028">
    <property type="entry name" value="CHROMOSOME 1, WHOLE GENOME SHOTGUN SEQUENCE"/>
    <property type="match status" value="1"/>
</dbReference>
<feature type="chain" id="PRO_5040226046" description="DUF7137 domain-containing protein" evidence="2">
    <location>
        <begin position="30"/>
        <end position="299"/>
    </location>
</feature>
<dbReference type="EMBL" id="JAIFTL010000007">
    <property type="protein sequence ID" value="KAG9327207.1"/>
    <property type="molecule type" value="Genomic_DNA"/>
</dbReference>
<evidence type="ECO:0000313" key="5">
    <source>
        <dbReference type="Proteomes" id="UP000717515"/>
    </source>
</evidence>
<dbReference type="Proteomes" id="UP000717515">
    <property type="component" value="Unassembled WGS sequence"/>
</dbReference>
<dbReference type="PANTHER" id="PTHR42028:SF1">
    <property type="entry name" value="YALI0E30657P"/>
    <property type="match status" value="1"/>
</dbReference>
<name>A0A9P8D2C2_MORAP</name>
<feature type="compositionally biased region" description="Low complexity" evidence="1">
    <location>
        <begin position="96"/>
        <end position="120"/>
    </location>
</feature>
<sequence>MAPSRFSHCRRQLFIVAAVSFIALSIVSAEDPRLLNPRAQDHENDDYEFDNPEESASFLSTSVKQDTMDERLYPQDLFSETPSEHRQSQAPPSASPLPSLASSSSNPSSIDNDSSGSIPGTGDIDPRSPASRLTMLKPKLNQANPVLFPIGSRIDLEWAFDQKTLLVPPRSLTLEAALVSDASRFWPIANISGSATSAIWDTTKVKEHLPTGLYTLHVYDSMIGKQGVATNGHLIPYSDLQIGLYVPGANLTKTGETYCGTCRFDAINVNASGKTSGDPDLVIIGRVVFGSILLMYTLR</sequence>
<dbReference type="InterPro" id="IPR055561">
    <property type="entry name" value="DUF7137"/>
</dbReference>
<feature type="signal peptide" evidence="2">
    <location>
        <begin position="1"/>
        <end position="29"/>
    </location>
</feature>
<evidence type="ECO:0000259" key="3">
    <source>
        <dbReference type="Pfam" id="PF23585"/>
    </source>
</evidence>
<dbReference type="Pfam" id="PF23585">
    <property type="entry name" value="DUF7137"/>
    <property type="match status" value="1"/>
</dbReference>
<protein>
    <recommendedName>
        <fullName evidence="3">DUF7137 domain-containing protein</fullName>
    </recommendedName>
</protein>
<keyword evidence="2" id="KW-0732">Signal</keyword>
<dbReference type="AlphaFoldDB" id="A0A9P8D2C2"/>
<reference evidence="4" key="1">
    <citation type="submission" date="2021-07" db="EMBL/GenBank/DDBJ databases">
        <title>Draft genome of Mortierella alpina, strain LL118, isolated from an aspen leaf litter sample.</title>
        <authorList>
            <person name="Yang S."/>
            <person name="Vinatzer B.A."/>
        </authorList>
    </citation>
    <scope>NUCLEOTIDE SEQUENCE</scope>
    <source>
        <strain evidence="4">LL118</strain>
    </source>
</reference>
<accession>A0A9P8D2C2</accession>
<comment type="caution">
    <text evidence="4">The sequence shown here is derived from an EMBL/GenBank/DDBJ whole genome shotgun (WGS) entry which is preliminary data.</text>
</comment>
<feature type="region of interest" description="Disordered" evidence="1">
    <location>
        <begin position="80"/>
        <end position="131"/>
    </location>
</feature>
<evidence type="ECO:0000313" key="4">
    <source>
        <dbReference type="EMBL" id="KAG9327207.1"/>
    </source>
</evidence>